<evidence type="ECO:0000256" key="4">
    <source>
        <dbReference type="ARBA" id="ARBA00023082"/>
    </source>
</evidence>
<comment type="similarity">
    <text evidence="1">Belongs to the sigma-70 factor family. ECF subfamily.</text>
</comment>
<dbReference type="RefSeq" id="WP_312877007.1">
    <property type="nucleotide sequence ID" value="NZ_BAAATF010000003.1"/>
</dbReference>
<dbReference type="AlphaFoldDB" id="A0A7W3J8I5"/>
<dbReference type="InterPro" id="IPR036388">
    <property type="entry name" value="WH-like_DNA-bd_sf"/>
</dbReference>
<dbReference type="PANTHER" id="PTHR30173">
    <property type="entry name" value="SIGMA 19 FACTOR"/>
    <property type="match status" value="1"/>
</dbReference>
<comment type="caution">
    <text evidence="8">The sequence shown here is derived from an EMBL/GenBank/DDBJ whole genome shotgun (WGS) entry which is preliminary data.</text>
</comment>
<evidence type="ECO:0000259" key="6">
    <source>
        <dbReference type="Pfam" id="PF04542"/>
    </source>
</evidence>
<dbReference type="EMBL" id="JACGWV010000001">
    <property type="protein sequence ID" value="MBA8808232.1"/>
    <property type="molecule type" value="Genomic_DNA"/>
</dbReference>
<dbReference type="Pfam" id="PF04542">
    <property type="entry name" value="Sigma70_r2"/>
    <property type="match status" value="1"/>
</dbReference>
<keyword evidence="3" id="KW-0805">Transcription regulation</keyword>
<evidence type="ECO:0000313" key="9">
    <source>
        <dbReference type="Proteomes" id="UP000540568"/>
    </source>
</evidence>
<organism evidence="8 9">
    <name type="scientific">Promicromonospora sukumoe</name>
    <dbReference type="NCBI Taxonomy" id="88382"/>
    <lineage>
        <taxon>Bacteria</taxon>
        <taxon>Bacillati</taxon>
        <taxon>Actinomycetota</taxon>
        <taxon>Actinomycetes</taxon>
        <taxon>Micrococcales</taxon>
        <taxon>Promicromonosporaceae</taxon>
        <taxon>Promicromonospora</taxon>
    </lineage>
</organism>
<evidence type="ECO:0000256" key="3">
    <source>
        <dbReference type="ARBA" id="ARBA00023015"/>
    </source>
</evidence>
<dbReference type="Gene3D" id="1.10.10.10">
    <property type="entry name" value="Winged helix-like DNA-binding domain superfamily/Winged helix DNA-binding domain"/>
    <property type="match status" value="1"/>
</dbReference>
<evidence type="ECO:0000256" key="2">
    <source>
        <dbReference type="ARBA" id="ARBA00011344"/>
    </source>
</evidence>
<dbReference type="GO" id="GO:0016987">
    <property type="term" value="F:sigma factor activity"/>
    <property type="evidence" value="ECO:0007669"/>
    <property type="project" value="UniProtKB-KW"/>
</dbReference>
<dbReference type="InterPro" id="IPR013249">
    <property type="entry name" value="RNA_pol_sigma70_r4_t2"/>
</dbReference>
<dbReference type="InterPro" id="IPR032710">
    <property type="entry name" value="NTF2-like_dom_sf"/>
</dbReference>
<sequence>MAVAVFTEVRPRLFGIGYRMLGSVVEAEDVLQETWIRWHTTDRSVVRNPHAFLTTTTTRLAINVLRSARTRYETCAGPWLAAQVDMHGTSSQNPALGVEQAEDLEVAVLVLLERLTPTERAAYVLREAFDYAYADIANIVQLSQAAARQLVSRARKHIDSGRRSTVFAAQRRALLEALVAAARSGDLARLERLFAEDAVGRADSFNRAGVVSRAGGVGLADAAVRPAARGLAV</sequence>
<protein>
    <submittedName>
        <fullName evidence="8">RNA polymerase sigma factor (Sigma-70 family)</fullName>
    </submittedName>
</protein>
<dbReference type="GO" id="GO:0006352">
    <property type="term" value="P:DNA-templated transcription initiation"/>
    <property type="evidence" value="ECO:0007669"/>
    <property type="project" value="InterPro"/>
</dbReference>
<evidence type="ECO:0000313" key="8">
    <source>
        <dbReference type="EMBL" id="MBA8808232.1"/>
    </source>
</evidence>
<evidence type="ECO:0000256" key="5">
    <source>
        <dbReference type="ARBA" id="ARBA00023163"/>
    </source>
</evidence>
<dbReference type="InterPro" id="IPR014284">
    <property type="entry name" value="RNA_pol_sigma-70_dom"/>
</dbReference>
<feature type="domain" description="RNA polymerase sigma-70 region 2" evidence="6">
    <location>
        <begin position="6"/>
        <end position="69"/>
    </location>
</feature>
<evidence type="ECO:0000259" key="7">
    <source>
        <dbReference type="Pfam" id="PF08281"/>
    </source>
</evidence>
<comment type="subunit">
    <text evidence="2">Interacts transiently with the RNA polymerase catalytic core formed by RpoA, RpoB, RpoC and RpoZ (2 alpha, 1 beta, 1 beta' and 1 omega subunit) to form the RNA polymerase holoenzyme that can initiate transcription.</text>
</comment>
<keyword evidence="5" id="KW-0804">Transcription</keyword>
<reference evidence="8 9" key="1">
    <citation type="submission" date="2020-07" db="EMBL/GenBank/DDBJ databases">
        <title>Sequencing the genomes of 1000 actinobacteria strains.</title>
        <authorList>
            <person name="Klenk H.-P."/>
        </authorList>
    </citation>
    <scope>NUCLEOTIDE SEQUENCE [LARGE SCALE GENOMIC DNA]</scope>
    <source>
        <strain evidence="8 9">DSM 44121</strain>
    </source>
</reference>
<dbReference type="GO" id="GO:0003677">
    <property type="term" value="F:DNA binding"/>
    <property type="evidence" value="ECO:0007669"/>
    <property type="project" value="InterPro"/>
</dbReference>
<dbReference type="Gene3D" id="1.10.1740.10">
    <property type="match status" value="1"/>
</dbReference>
<keyword evidence="9" id="KW-1185">Reference proteome</keyword>
<dbReference type="SUPFAM" id="SSF88659">
    <property type="entry name" value="Sigma3 and sigma4 domains of RNA polymerase sigma factors"/>
    <property type="match status" value="1"/>
</dbReference>
<evidence type="ECO:0000256" key="1">
    <source>
        <dbReference type="ARBA" id="ARBA00010641"/>
    </source>
</evidence>
<dbReference type="Proteomes" id="UP000540568">
    <property type="component" value="Unassembled WGS sequence"/>
</dbReference>
<dbReference type="InterPro" id="IPR052704">
    <property type="entry name" value="ECF_Sigma-70_Domain"/>
</dbReference>
<feature type="domain" description="RNA polymerase sigma factor 70 region 4 type 2" evidence="7">
    <location>
        <begin position="107"/>
        <end position="158"/>
    </location>
</feature>
<proteinExistence type="inferred from homology"/>
<keyword evidence="4" id="KW-0731">Sigma factor</keyword>
<accession>A0A7W3J8I5</accession>
<dbReference type="SUPFAM" id="SSF54427">
    <property type="entry name" value="NTF2-like"/>
    <property type="match status" value="1"/>
</dbReference>
<name>A0A7W3J8I5_9MICO</name>
<dbReference type="InterPro" id="IPR013325">
    <property type="entry name" value="RNA_pol_sigma_r2"/>
</dbReference>
<dbReference type="NCBIfam" id="TIGR02937">
    <property type="entry name" value="sigma70-ECF"/>
    <property type="match status" value="1"/>
</dbReference>
<dbReference type="InterPro" id="IPR013324">
    <property type="entry name" value="RNA_pol_sigma_r3/r4-like"/>
</dbReference>
<dbReference type="PANTHER" id="PTHR30173:SF36">
    <property type="entry name" value="ECF RNA POLYMERASE SIGMA FACTOR SIGJ"/>
    <property type="match status" value="1"/>
</dbReference>
<gene>
    <name evidence="8" type="ORF">FHX71_002174</name>
</gene>
<dbReference type="InterPro" id="IPR007627">
    <property type="entry name" value="RNA_pol_sigma70_r2"/>
</dbReference>
<dbReference type="SUPFAM" id="SSF88946">
    <property type="entry name" value="Sigma2 domain of RNA polymerase sigma factors"/>
    <property type="match status" value="1"/>
</dbReference>
<dbReference type="Pfam" id="PF08281">
    <property type="entry name" value="Sigma70_r4_2"/>
    <property type="match status" value="1"/>
</dbReference>